<accession>A0A8B6MC88</accession>
<reference evidence="1 2" key="1">
    <citation type="submission" date="2019-05" db="EMBL/GenBank/DDBJ databases">
        <authorList>
            <person name="Farhan Ul Haque M."/>
        </authorList>
    </citation>
    <scope>NUCLEOTIDE SEQUENCE [LARGE SCALE GENOMIC DNA]</scope>
    <source>
        <strain evidence="1">2</strain>
    </source>
</reference>
<name>A0A8B6MC88_METTU</name>
<dbReference type="RefSeq" id="WP_174514190.1">
    <property type="nucleotide sequence ID" value="NZ_CABFMQ020000153.1"/>
</dbReference>
<protein>
    <recommendedName>
        <fullName evidence="3">Bacteriocin-protection protein</fullName>
    </recommendedName>
</protein>
<dbReference type="EMBL" id="CABFMQ020000153">
    <property type="protein sequence ID" value="VTZ52643.1"/>
    <property type="molecule type" value="Genomic_DNA"/>
</dbReference>
<keyword evidence="2" id="KW-1185">Reference proteome</keyword>
<gene>
    <name evidence="1" type="ORF">MPC4_90118</name>
</gene>
<proteinExistence type="predicted"/>
<comment type="caution">
    <text evidence="1">The sequence shown here is derived from an EMBL/GenBank/DDBJ whole genome shotgun (WGS) entry which is preliminary data.</text>
</comment>
<dbReference type="AlphaFoldDB" id="A0A8B6MC88"/>
<dbReference type="Proteomes" id="UP000485880">
    <property type="component" value="Unassembled WGS sequence"/>
</dbReference>
<organism evidence="1 2">
    <name type="scientific">Methylocella tundrae</name>
    <dbReference type="NCBI Taxonomy" id="227605"/>
    <lineage>
        <taxon>Bacteria</taxon>
        <taxon>Pseudomonadati</taxon>
        <taxon>Pseudomonadota</taxon>
        <taxon>Alphaproteobacteria</taxon>
        <taxon>Hyphomicrobiales</taxon>
        <taxon>Beijerinckiaceae</taxon>
        <taxon>Methylocella</taxon>
    </lineage>
</organism>
<evidence type="ECO:0000313" key="2">
    <source>
        <dbReference type="Proteomes" id="UP000485880"/>
    </source>
</evidence>
<sequence>MPPPKTKIDLPVLTFASSAEWEAWLGAQPFTSKGVWLKLAKATSGVSSVSKLEAIDGALCHGWIDGQLDKFDADHWLIRFTPRRPKGKWSQNNRERAVALIELGRMQPAGTREIEQAKLDGRWEAAYAPQSKATVPEDLQSVLDRNRDAKRLFDHLDSHNRYAILYRVHEAKKPETRAQRIERYVAMLARGETIYPTKA</sequence>
<evidence type="ECO:0000313" key="1">
    <source>
        <dbReference type="EMBL" id="VTZ52643.1"/>
    </source>
</evidence>
<evidence type="ECO:0008006" key="3">
    <source>
        <dbReference type="Google" id="ProtNLM"/>
    </source>
</evidence>
<dbReference type="Pfam" id="PF13376">
    <property type="entry name" value="OmdA"/>
    <property type="match status" value="1"/>
</dbReference>